<evidence type="ECO:0000313" key="3">
    <source>
        <dbReference type="Proteomes" id="UP000507470"/>
    </source>
</evidence>
<feature type="region of interest" description="Disordered" evidence="1">
    <location>
        <begin position="415"/>
        <end position="441"/>
    </location>
</feature>
<feature type="compositionally biased region" description="Polar residues" evidence="1">
    <location>
        <begin position="415"/>
        <end position="428"/>
    </location>
</feature>
<organism evidence="2 3">
    <name type="scientific">Mytilus coruscus</name>
    <name type="common">Sea mussel</name>
    <dbReference type="NCBI Taxonomy" id="42192"/>
    <lineage>
        <taxon>Eukaryota</taxon>
        <taxon>Metazoa</taxon>
        <taxon>Spiralia</taxon>
        <taxon>Lophotrochozoa</taxon>
        <taxon>Mollusca</taxon>
        <taxon>Bivalvia</taxon>
        <taxon>Autobranchia</taxon>
        <taxon>Pteriomorphia</taxon>
        <taxon>Mytilida</taxon>
        <taxon>Mytiloidea</taxon>
        <taxon>Mytilidae</taxon>
        <taxon>Mytilinae</taxon>
        <taxon>Mytilus</taxon>
    </lineage>
</organism>
<name>A0A6J8A1J1_MYTCO</name>
<keyword evidence="3" id="KW-1185">Reference proteome</keyword>
<dbReference type="AlphaFoldDB" id="A0A6J8A1J1"/>
<dbReference type="Proteomes" id="UP000507470">
    <property type="component" value="Unassembled WGS sequence"/>
</dbReference>
<dbReference type="EMBL" id="CACVKT020000425">
    <property type="protein sequence ID" value="CAC5359063.1"/>
    <property type="molecule type" value="Genomic_DNA"/>
</dbReference>
<gene>
    <name evidence="2" type="ORF">MCOR_2083</name>
</gene>
<accession>A0A6J8A1J1</accession>
<evidence type="ECO:0000256" key="1">
    <source>
        <dbReference type="SAM" id="MobiDB-lite"/>
    </source>
</evidence>
<evidence type="ECO:0000313" key="2">
    <source>
        <dbReference type="EMBL" id="CAC5359063.1"/>
    </source>
</evidence>
<reference evidence="2 3" key="1">
    <citation type="submission" date="2020-06" db="EMBL/GenBank/DDBJ databases">
        <authorList>
            <person name="Li R."/>
            <person name="Bekaert M."/>
        </authorList>
    </citation>
    <scope>NUCLEOTIDE SEQUENCE [LARGE SCALE GENOMIC DNA]</scope>
    <source>
        <strain evidence="3">wild</strain>
    </source>
</reference>
<proteinExistence type="predicted"/>
<sequence length="471" mass="54736">MNKKDRTAIRNLTFVQDPNGGDPNKIQSNRDLIRTEQINTRNKILLNTDQIRAEQIDIRNKIVFNADQIKDNDLSQNERKTVISQERINSKINAIKMPHIETSFKMNKKDRTAIRNLNSLQDPNDGHTNKIQSSRDKIRTKQFNKRKKIVLNADQIKDKDVSHNERKTVGQRKRFDSKINAIKISHSQTSIKMNKKDRNAFRNLTSLHNPNDGDINKIQAKRDQIRTEQIDIRNKILLNADQIKDKDLSQKERKTVRPQERINSKINAIKIPHSETSIKMNKKDRTAIRDLTFVQDPNGGDTNKIQLNRDLIRTEQINTRNKIPLNADKIRAEQINIRKNILLNANQIRTKQFNKRKKILLNSDKIKEKDVSQNERKVVGPQKTINSKPNAIKIPYSETSITINKKDRNAIRNRTSLQNQNDGDTNTHNKFHYNDKSNDSVGSRLKPVIRSLNSFQLVDQLVHKRGQSLEI</sequence>
<protein>
    <submittedName>
        <fullName evidence="2">Uncharacterized protein</fullName>
    </submittedName>
</protein>